<protein>
    <recommendedName>
        <fullName evidence="4 14">3-oxoacyl-[acyl-carrier-protein] synthase 2</fullName>
        <ecNumber evidence="3 14">2.3.1.179</ecNumber>
    </recommendedName>
</protein>
<evidence type="ECO:0000256" key="5">
    <source>
        <dbReference type="ARBA" id="ARBA00022516"/>
    </source>
</evidence>
<keyword evidence="8" id="KW-0443">Lipid metabolism</keyword>
<dbReference type="InterPro" id="IPR014031">
    <property type="entry name" value="Ketoacyl_synth_C"/>
</dbReference>
<name>A0ABV1FLE2_9FIRM</name>
<evidence type="ECO:0000256" key="11">
    <source>
        <dbReference type="ARBA" id="ARBA00024006"/>
    </source>
</evidence>
<evidence type="ECO:0000256" key="15">
    <source>
        <dbReference type="RuleBase" id="RU003694"/>
    </source>
</evidence>
<evidence type="ECO:0000256" key="2">
    <source>
        <dbReference type="ARBA" id="ARBA00008467"/>
    </source>
</evidence>
<gene>
    <name evidence="17" type="primary">fabF</name>
    <name evidence="17" type="ORF">WMO29_15555</name>
</gene>
<evidence type="ECO:0000256" key="10">
    <source>
        <dbReference type="ARBA" id="ARBA00023315"/>
    </source>
</evidence>
<dbReference type="EC" id="2.3.1.179" evidence="3 14"/>
<comment type="caution">
    <text evidence="17">The sequence shown here is derived from an EMBL/GenBank/DDBJ whole genome shotgun (WGS) entry which is preliminary data.</text>
</comment>
<dbReference type="NCBIfam" id="NF005589">
    <property type="entry name" value="PRK07314.1"/>
    <property type="match status" value="1"/>
</dbReference>
<dbReference type="InterPro" id="IPR016039">
    <property type="entry name" value="Thiolase-like"/>
</dbReference>
<comment type="pathway">
    <text evidence="1 14">Lipid metabolism; fatty acid biosynthesis.</text>
</comment>
<evidence type="ECO:0000256" key="4">
    <source>
        <dbReference type="ARBA" id="ARBA00014657"/>
    </source>
</evidence>
<dbReference type="Proteomes" id="UP001438008">
    <property type="component" value="Unassembled WGS sequence"/>
</dbReference>
<dbReference type="Pfam" id="PF00109">
    <property type="entry name" value="ketoacyl-synt"/>
    <property type="match status" value="1"/>
</dbReference>
<evidence type="ECO:0000256" key="13">
    <source>
        <dbReference type="ARBA" id="ARBA00047659"/>
    </source>
</evidence>
<evidence type="ECO:0000256" key="14">
    <source>
        <dbReference type="PIRNR" id="PIRNR000447"/>
    </source>
</evidence>
<dbReference type="Gene3D" id="3.40.47.10">
    <property type="match status" value="2"/>
</dbReference>
<feature type="domain" description="Ketosynthase family 3 (KS3)" evidence="16">
    <location>
        <begin position="2"/>
        <end position="409"/>
    </location>
</feature>
<keyword evidence="6 14" id="KW-0808">Transferase</keyword>
<evidence type="ECO:0000256" key="1">
    <source>
        <dbReference type="ARBA" id="ARBA00005194"/>
    </source>
</evidence>
<evidence type="ECO:0000256" key="3">
    <source>
        <dbReference type="ARBA" id="ARBA00012356"/>
    </source>
</evidence>
<dbReference type="InterPro" id="IPR018201">
    <property type="entry name" value="Ketoacyl_synth_AS"/>
</dbReference>
<dbReference type="GO" id="GO:0004315">
    <property type="term" value="F:3-oxoacyl-[acyl-carrier-protein] synthase activity"/>
    <property type="evidence" value="ECO:0007669"/>
    <property type="project" value="UniProtKB-EC"/>
</dbReference>
<evidence type="ECO:0000259" key="16">
    <source>
        <dbReference type="PROSITE" id="PS52004"/>
    </source>
</evidence>
<dbReference type="PANTHER" id="PTHR11712:SF336">
    <property type="entry name" value="3-OXOACYL-[ACYL-CARRIER-PROTEIN] SYNTHASE, MITOCHONDRIAL"/>
    <property type="match status" value="1"/>
</dbReference>
<dbReference type="PROSITE" id="PS52004">
    <property type="entry name" value="KS3_2"/>
    <property type="match status" value="1"/>
</dbReference>
<dbReference type="InterPro" id="IPR017568">
    <property type="entry name" value="3-oxoacyl-ACP_synth-2"/>
</dbReference>
<dbReference type="Pfam" id="PF02801">
    <property type="entry name" value="Ketoacyl-synt_C"/>
    <property type="match status" value="1"/>
</dbReference>
<sequence length="412" mass="43703">MKRRVVVTGLGAVTPIGNTVPEFWQGIREGRVGIGEITRFDTESFKVKLAAEVRDFDAAERMDPKAAKRMERFSQYAVAAAKEAFADADLHLEEEDPFRAGVIVGSGIGSLETVESEYAKILKGNVKRVAPLMVPKMISNMAAGNISIQLGLRGKCTNVVTACASGTHCIGDAFRAIQYDDADIMLAGGAESCICPTGVAGFQALTALTEETDPARASIPFDKDRSGFVLGEGAGVVVLEELQHALARGARIYAELVGYGATGDAFHITSPSEDGSGAAKAMELAIKEGGVRPSEVDYINAHGTATHHNDLYETRAIKAAFGEAAKDVVINSTKSMIGHLLGAAGGVEFVVCAKAVEENYIHQTVGTRETDEECDLNYAIGAPVEKEVRYALTNSLGFGGHNASLLLKKYEA</sequence>
<evidence type="ECO:0000256" key="12">
    <source>
        <dbReference type="ARBA" id="ARBA00047318"/>
    </source>
</evidence>
<evidence type="ECO:0000313" key="17">
    <source>
        <dbReference type="EMBL" id="MEQ2473888.1"/>
    </source>
</evidence>
<dbReference type="NCBIfam" id="TIGR03150">
    <property type="entry name" value="fabF"/>
    <property type="match status" value="1"/>
</dbReference>
<evidence type="ECO:0000256" key="6">
    <source>
        <dbReference type="ARBA" id="ARBA00022679"/>
    </source>
</evidence>
<dbReference type="EMBL" id="JBBMFE010000020">
    <property type="protein sequence ID" value="MEQ2473888.1"/>
    <property type="molecule type" value="Genomic_DNA"/>
</dbReference>
<organism evidence="17 18">
    <name type="scientific">Laedolimicola intestinihominis</name>
    <dbReference type="NCBI Taxonomy" id="3133166"/>
    <lineage>
        <taxon>Bacteria</taxon>
        <taxon>Bacillati</taxon>
        <taxon>Bacillota</taxon>
        <taxon>Clostridia</taxon>
        <taxon>Lachnospirales</taxon>
        <taxon>Lachnospiraceae</taxon>
        <taxon>Laedolimicola</taxon>
    </lineage>
</organism>
<reference evidence="17 18" key="1">
    <citation type="submission" date="2024-03" db="EMBL/GenBank/DDBJ databases">
        <title>Human intestinal bacterial collection.</title>
        <authorList>
            <person name="Pauvert C."/>
            <person name="Hitch T.C.A."/>
            <person name="Clavel T."/>
        </authorList>
    </citation>
    <scope>NUCLEOTIDE SEQUENCE [LARGE SCALE GENOMIC DNA]</scope>
    <source>
        <strain evidence="17 18">CLA-AA-H132</strain>
    </source>
</reference>
<keyword evidence="7" id="KW-0276">Fatty acid metabolism</keyword>
<dbReference type="RefSeq" id="WP_349165416.1">
    <property type="nucleotide sequence ID" value="NZ_JBBMFE010000020.1"/>
</dbReference>
<keyword evidence="5 14" id="KW-0444">Lipid biosynthesis</keyword>
<dbReference type="CDD" id="cd00834">
    <property type="entry name" value="KAS_I_II"/>
    <property type="match status" value="1"/>
</dbReference>
<keyword evidence="10 14" id="KW-0012">Acyltransferase</keyword>
<evidence type="ECO:0000313" key="18">
    <source>
        <dbReference type="Proteomes" id="UP001438008"/>
    </source>
</evidence>
<comment type="function">
    <text evidence="11 14">Involved in the type II fatty acid elongation cycle. Catalyzes the elongation of a wide range of acyl-ACP by the addition of two carbons from malonyl-ACP to an acyl acceptor. Can efficiently catalyze the conversion of palmitoleoyl-ACP (cis-hexadec-9-enoyl-ACP) to cis-vaccenoyl-ACP (cis-octadec-11-enoyl-ACP), an essential step in the thermal regulation of fatty acid composition.</text>
</comment>
<dbReference type="InterPro" id="IPR000794">
    <property type="entry name" value="Beta-ketoacyl_synthase"/>
</dbReference>
<dbReference type="InterPro" id="IPR014030">
    <property type="entry name" value="Ketoacyl_synth_N"/>
</dbReference>
<proteinExistence type="inferred from homology"/>
<dbReference type="PIRSF" id="PIRSF000447">
    <property type="entry name" value="KAS_II"/>
    <property type="match status" value="1"/>
</dbReference>
<evidence type="ECO:0000256" key="8">
    <source>
        <dbReference type="ARBA" id="ARBA00023098"/>
    </source>
</evidence>
<dbReference type="PROSITE" id="PS00606">
    <property type="entry name" value="KS3_1"/>
    <property type="match status" value="1"/>
</dbReference>
<dbReference type="SMART" id="SM00825">
    <property type="entry name" value="PKS_KS"/>
    <property type="match status" value="1"/>
</dbReference>
<accession>A0ABV1FLE2</accession>
<comment type="catalytic activity">
    <reaction evidence="13 14">
        <text>a fatty acyl-[ACP] + malonyl-[ACP] + H(+) = a 3-oxoacyl-[ACP] + holo-[ACP] + CO2</text>
        <dbReference type="Rhea" id="RHEA:22836"/>
        <dbReference type="Rhea" id="RHEA-COMP:9623"/>
        <dbReference type="Rhea" id="RHEA-COMP:9685"/>
        <dbReference type="Rhea" id="RHEA-COMP:9916"/>
        <dbReference type="Rhea" id="RHEA-COMP:14125"/>
        <dbReference type="ChEBI" id="CHEBI:15378"/>
        <dbReference type="ChEBI" id="CHEBI:16526"/>
        <dbReference type="ChEBI" id="CHEBI:64479"/>
        <dbReference type="ChEBI" id="CHEBI:78449"/>
        <dbReference type="ChEBI" id="CHEBI:78776"/>
        <dbReference type="ChEBI" id="CHEBI:138651"/>
    </reaction>
</comment>
<keyword evidence="18" id="KW-1185">Reference proteome</keyword>
<evidence type="ECO:0000256" key="7">
    <source>
        <dbReference type="ARBA" id="ARBA00022832"/>
    </source>
</evidence>
<keyword evidence="9 14" id="KW-0275">Fatty acid biosynthesis</keyword>
<comment type="similarity">
    <text evidence="2 14 15">Belongs to the thiolase-like superfamily. Beta-ketoacyl-ACP synthases family.</text>
</comment>
<dbReference type="PANTHER" id="PTHR11712">
    <property type="entry name" value="POLYKETIDE SYNTHASE-RELATED"/>
    <property type="match status" value="1"/>
</dbReference>
<evidence type="ECO:0000256" key="9">
    <source>
        <dbReference type="ARBA" id="ARBA00023160"/>
    </source>
</evidence>
<comment type="catalytic activity">
    <reaction evidence="12 14">
        <text>(9Z)-hexadecenoyl-[ACP] + malonyl-[ACP] + H(+) = 3-oxo-(11Z)-octadecenoyl-[ACP] + holo-[ACP] + CO2</text>
        <dbReference type="Rhea" id="RHEA:55040"/>
        <dbReference type="Rhea" id="RHEA-COMP:9623"/>
        <dbReference type="Rhea" id="RHEA-COMP:9685"/>
        <dbReference type="Rhea" id="RHEA-COMP:10800"/>
        <dbReference type="Rhea" id="RHEA-COMP:14074"/>
        <dbReference type="ChEBI" id="CHEBI:15378"/>
        <dbReference type="ChEBI" id="CHEBI:16526"/>
        <dbReference type="ChEBI" id="CHEBI:64479"/>
        <dbReference type="ChEBI" id="CHEBI:78449"/>
        <dbReference type="ChEBI" id="CHEBI:83989"/>
        <dbReference type="ChEBI" id="CHEBI:138538"/>
        <dbReference type="EC" id="2.3.1.179"/>
    </reaction>
</comment>
<dbReference type="InterPro" id="IPR020841">
    <property type="entry name" value="PKS_Beta-ketoAc_synthase_dom"/>
</dbReference>
<dbReference type="SUPFAM" id="SSF53901">
    <property type="entry name" value="Thiolase-like"/>
    <property type="match status" value="2"/>
</dbReference>